<feature type="transmembrane region" description="Helical" evidence="12">
    <location>
        <begin position="194"/>
        <end position="216"/>
    </location>
</feature>
<gene>
    <name evidence="15" type="ORF">NLS_LOCUS1318</name>
</gene>
<keyword evidence="6" id="KW-0297">G-protein coupled receptor</keyword>
<evidence type="ECO:0000256" key="6">
    <source>
        <dbReference type="ARBA" id="ARBA00023040"/>
    </source>
</evidence>
<keyword evidence="5 12" id="KW-1133">Transmembrane helix</keyword>
<evidence type="ECO:0000256" key="1">
    <source>
        <dbReference type="ARBA" id="ARBA00004651"/>
    </source>
</evidence>
<dbReference type="PROSITE" id="PS00649">
    <property type="entry name" value="G_PROTEIN_RECEP_F2_1"/>
    <property type="match status" value="1"/>
</dbReference>
<evidence type="ECO:0000259" key="13">
    <source>
        <dbReference type="PROSITE" id="PS50227"/>
    </source>
</evidence>
<evidence type="ECO:0000259" key="14">
    <source>
        <dbReference type="PROSITE" id="PS50261"/>
    </source>
</evidence>
<dbReference type="InterPro" id="IPR017983">
    <property type="entry name" value="GPCR_2_secretin-like_CS"/>
</dbReference>
<evidence type="ECO:0000256" key="4">
    <source>
        <dbReference type="ARBA" id="ARBA00022692"/>
    </source>
</evidence>
<dbReference type="PANTHER" id="PTHR45620:SF17">
    <property type="entry name" value="PDF RECEPTOR"/>
    <property type="match status" value="1"/>
</dbReference>
<dbReference type="InterPro" id="IPR036445">
    <property type="entry name" value="GPCR_2_extracell_dom_sf"/>
</dbReference>
<reference evidence="15 16" key="1">
    <citation type="submission" date="2018-08" db="EMBL/GenBank/DDBJ databases">
        <authorList>
            <person name="Laetsch R D."/>
            <person name="Stevens L."/>
            <person name="Kumar S."/>
            <person name="Blaxter L. M."/>
        </authorList>
    </citation>
    <scope>NUCLEOTIDE SEQUENCE [LARGE SCALE GENOMIC DNA]</scope>
</reference>
<dbReference type="GO" id="GO:0005886">
    <property type="term" value="C:plasma membrane"/>
    <property type="evidence" value="ECO:0007669"/>
    <property type="project" value="UniProtKB-SubCell"/>
</dbReference>
<keyword evidence="7 12" id="KW-0472">Membrane</keyword>
<dbReference type="OMA" id="LCCRGGN"/>
<dbReference type="Gene3D" id="4.10.1240.10">
    <property type="entry name" value="GPCR, family 2, extracellular hormone receptor domain"/>
    <property type="match status" value="1"/>
</dbReference>
<evidence type="ECO:0000256" key="8">
    <source>
        <dbReference type="ARBA" id="ARBA00023170"/>
    </source>
</evidence>
<keyword evidence="16" id="KW-1185">Reference proteome</keyword>
<dbReference type="OrthoDB" id="5967113at2759"/>
<dbReference type="PROSITE" id="PS50227">
    <property type="entry name" value="G_PROTEIN_RECEP_F2_3"/>
    <property type="match status" value="1"/>
</dbReference>
<dbReference type="InterPro" id="IPR000832">
    <property type="entry name" value="GPCR_2_secretin-like"/>
</dbReference>
<sequence length="529" mass="59899">MIMNNLSKVATVQPSTSWAYNAADKLVQIDGLEYNRAKTMDQCIRALERSSLPTFPNSSDGSLWCNATFDTVLCWPAAPANSSITVRCPPLKGLDPGKNITKWCHSSGQWMGRAEGDFSRPHGWTNFTTCFTREVVEMMTRLTDGSLVMAQEVARNARKLEFVGLGLSLISLLISIAIFSYFRRLRVFRNLLHLQLMIAILMVVIIRLILYIDLIFTDRLGPHHLDNSGGKTINTMAFLCEAMFFMLEYFKTVAFCWMFLEGFYLHNKLVFTVFAAKPHIIRYLIVGYGFPVVQTFLWLTVIMMKKGKMDRCLGSYYLEPEFWLLDGPRMFQLVVNLFFICNVIRVLWTKVSQSHNTSELDRMKKSVKAALMLIPLLGIPNIMQTIPFSPTKDNIVVKNVLRTRYGRLKLRHTSIVNLRLSSRASVLRNGTSISTTLNKFEKDKLLRIQRLSSVKNGSEDNPPTTSALTSTAQSEINLNLNGNDGGNRDEGLLSAKERKRKHAKQELSKLQFSGSVLSGSTENGKFIRS</sequence>
<comment type="subcellular location">
    <subcellularLocation>
        <location evidence="1">Cell membrane</location>
        <topology evidence="1">Multi-pass membrane protein</topology>
    </subcellularLocation>
</comment>
<evidence type="ECO:0000256" key="7">
    <source>
        <dbReference type="ARBA" id="ARBA00023136"/>
    </source>
</evidence>
<dbReference type="Pfam" id="PF00002">
    <property type="entry name" value="7tm_2"/>
    <property type="match status" value="1"/>
</dbReference>
<dbReference type="AlphaFoldDB" id="A0A3P6SHW2"/>
<evidence type="ECO:0000256" key="12">
    <source>
        <dbReference type="SAM" id="Phobius"/>
    </source>
</evidence>
<dbReference type="GO" id="GO:0008528">
    <property type="term" value="F:G protein-coupled peptide receptor activity"/>
    <property type="evidence" value="ECO:0007669"/>
    <property type="project" value="TreeGrafter"/>
</dbReference>
<keyword evidence="9" id="KW-0325">Glycoprotein</keyword>
<dbReference type="GO" id="GO:0007166">
    <property type="term" value="P:cell surface receptor signaling pathway"/>
    <property type="evidence" value="ECO:0007669"/>
    <property type="project" value="InterPro"/>
</dbReference>
<dbReference type="PANTHER" id="PTHR45620">
    <property type="entry name" value="PDF RECEPTOR-LIKE PROTEIN-RELATED"/>
    <property type="match status" value="1"/>
</dbReference>
<dbReference type="GO" id="GO:0007188">
    <property type="term" value="P:adenylate cyclase-modulating G protein-coupled receptor signaling pathway"/>
    <property type="evidence" value="ECO:0007669"/>
    <property type="project" value="TreeGrafter"/>
</dbReference>
<dbReference type="Proteomes" id="UP000277928">
    <property type="component" value="Unassembled WGS sequence"/>
</dbReference>
<feature type="domain" description="G-protein coupled receptors family 2 profile 1" evidence="13">
    <location>
        <begin position="42"/>
        <end position="134"/>
    </location>
</feature>
<name>A0A3P6SHW2_LITSI</name>
<feature type="transmembrane region" description="Helical" evidence="12">
    <location>
        <begin position="280"/>
        <end position="301"/>
    </location>
</feature>
<protein>
    <submittedName>
        <fullName evidence="15">Uncharacterized protein</fullName>
    </submittedName>
</protein>
<dbReference type="EMBL" id="UYRX01000045">
    <property type="protein sequence ID" value="VDK71119.1"/>
    <property type="molecule type" value="Genomic_DNA"/>
</dbReference>
<evidence type="ECO:0000256" key="2">
    <source>
        <dbReference type="ARBA" id="ARBA00005314"/>
    </source>
</evidence>
<dbReference type="SUPFAM" id="SSF111418">
    <property type="entry name" value="Hormone receptor domain"/>
    <property type="match status" value="1"/>
</dbReference>
<proteinExistence type="inferred from homology"/>
<evidence type="ECO:0000256" key="9">
    <source>
        <dbReference type="ARBA" id="ARBA00023180"/>
    </source>
</evidence>
<feature type="region of interest" description="Disordered" evidence="11">
    <location>
        <begin position="477"/>
        <end position="529"/>
    </location>
</feature>
<feature type="transmembrane region" description="Helical" evidence="12">
    <location>
        <begin position="162"/>
        <end position="182"/>
    </location>
</feature>
<evidence type="ECO:0000256" key="3">
    <source>
        <dbReference type="ARBA" id="ARBA00022475"/>
    </source>
</evidence>
<dbReference type="Gene3D" id="1.20.1070.10">
    <property type="entry name" value="Rhodopsin 7-helix transmembrane proteins"/>
    <property type="match status" value="1"/>
</dbReference>
<evidence type="ECO:0000256" key="5">
    <source>
        <dbReference type="ARBA" id="ARBA00022989"/>
    </source>
</evidence>
<evidence type="ECO:0000256" key="11">
    <source>
        <dbReference type="SAM" id="MobiDB-lite"/>
    </source>
</evidence>
<organism evidence="15 16">
    <name type="scientific">Litomosoides sigmodontis</name>
    <name type="common">Filarial nematode worm</name>
    <dbReference type="NCBI Taxonomy" id="42156"/>
    <lineage>
        <taxon>Eukaryota</taxon>
        <taxon>Metazoa</taxon>
        <taxon>Ecdysozoa</taxon>
        <taxon>Nematoda</taxon>
        <taxon>Chromadorea</taxon>
        <taxon>Rhabditida</taxon>
        <taxon>Spirurina</taxon>
        <taxon>Spiruromorpha</taxon>
        <taxon>Filarioidea</taxon>
        <taxon>Onchocercidae</taxon>
        <taxon>Litomosoides</taxon>
    </lineage>
</organism>
<evidence type="ECO:0000256" key="10">
    <source>
        <dbReference type="ARBA" id="ARBA00023224"/>
    </source>
</evidence>
<dbReference type="InterPro" id="IPR001879">
    <property type="entry name" value="GPCR_2_extracellular_dom"/>
</dbReference>
<feature type="transmembrane region" description="Helical" evidence="12">
    <location>
        <begin position="236"/>
        <end position="260"/>
    </location>
</feature>
<keyword evidence="3" id="KW-1003">Cell membrane</keyword>
<dbReference type="PROSITE" id="PS50261">
    <property type="entry name" value="G_PROTEIN_RECEP_F2_4"/>
    <property type="match status" value="1"/>
</dbReference>
<keyword evidence="4 12" id="KW-0812">Transmembrane</keyword>
<comment type="similarity">
    <text evidence="2">Belongs to the G-protein coupled receptor 2 family.</text>
</comment>
<dbReference type="InterPro" id="IPR017981">
    <property type="entry name" value="GPCR_2-like_7TM"/>
</dbReference>
<feature type="domain" description="G-protein coupled receptors family 2 profile 2" evidence="14">
    <location>
        <begin position="157"/>
        <end position="417"/>
    </location>
</feature>
<keyword evidence="8" id="KW-0675">Receptor</keyword>
<keyword evidence="10" id="KW-0807">Transducer</keyword>
<feature type="compositionally biased region" description="Polar residues" evidence="11">
    <location>
        <begin position="508"/>
        <end position="523"/>
    </location>
</feature>
<dbReference type="STRING" id="42156.A0A3P6SHW2"/>
<dbReference type="PRINTS" id="PR00249">
    <property type="entry name" value="GPCRSECRETIN"/>
</dbReference>
<evidence type="ECO:0000313" key="15">
    <source>
        <dbReference type="EMBL" id="VDK71119.1"/>
    </source>
</evidence>
<accession>A0A3P6SHW2</accession>
<dbReference type="Pfam" id="PF02793">
    <property type="entry name" value="HRM"/>
    <property type="match status" value="1"/>
</dbReference>
<dbReference type="SMART" id="SM00008">
    <property type="entry name" value="HormR"/>
    <property type="match status" value="1"/>
</dbReference>
<evidence type="ECO:0000313" key="16">
    <source>
        <dbReference type="Proteomes" id="UP000277928"/>
    </source>
</evidence>
<dbReference type="InterPro" id="IPR050332">
    <property type="entry name" value="GPCR_2"/>
</dbReference>